<dbReference type="Proteomes" id="UP001154282">
    <property type="component" value="Unassembled WGS sequence"/>
</dbReference>
<accession>A0AAV0NUK0</accession>
<proteinExistence type="predicted"/>
<keyword evidence="2" id="KW-1185">Reference proteome</keyword>
<organism evidence="1 2">
    <name type="scientific">Linum tenue</name>
    <dbReference type="NCBI Taxonomy" id="586396"/>
    <lineage>
        <taxon>Eukaryota</taxon>
        <taxon>Viridiplantae</taxon>
        <taxon>Streptophyta</taxon>
        <taxon>Embryophyta</taxon>
        <taxon>Tracheophyta</taxon>
        <taxon>Spermatophyta</taxon>
        <taxon>Magnoliopsida</taxon>
        <taxon>eudicotyledons</taxon>
        <taxon>Gunneridae</taxon>
        <taxon>Pentapetalae</taxon>
        <taxon>rosids</taxon>
        <taxon>fabids</taxon>
        <taxon>Malpighiales</taxon>
        <taxon>Linaceae</taxon>
        <taxon>Linum</taxon>
    </lineage>
</organism>
<reference evidence="1" key="1">
    <citation type="submission" date="2022-08" db="EMBL/GenBank/DDBJ databases">
        <authorList>
            <person name="Gutierrez-Valencia J."/>
        </authorList>
    </citation>
    <scope>NUCLEOTIDE SEQUENCE</scope>
</reference>
<sequence>MVIWEAIISNRGTQHRLPFADPLTHCLLVFRYDPILLFGYILGFPCIAMARLADLAVDDDRNKKERLISRRRRRSGLRWTTRRYTPTLYTQGGNLRNRKRCWNGQIYHIQNYDVRDDDTSTRGRGKMVYEGSPNPTTRSYLVSSISGDLLITGWVVVAGERTDGDAGSDVGFRTGSVVGFRTWSDIGYRTGSALPGRTWSTPASDRCIAYYSGVG</sequence>
<dbReference type="AlphaFoldDB" id="A0AAV0NUK0"/>
<evidence type="ECO:0000313" key="2">
    <source>
        <dbReference type="Proteomes" id="UP001154282"/>
    </source>
</evidence>
<evidence type="ECO:0000313" key="1">
    <source>
        <dbReference type="EMBL" id="CAI0462355.1"/>
    </source>
</evidence>
<protein>
    <submittedName>
        <fullName evidence="1">Uncharacterized protein</fullName>
    </submittedName>
</protein>
<name>A0AAV0NUK0_9ROSI</name>
<dbReference type="EMBL" id="CAMGYJ010000008">
    <property type="protein sequence ID" value="CAI0462355.1"/>
    <property type="molecule type" value="Genomic_DNA"/>
</dbReference>
<comment type="caution">
    <text evidence="1">The sequence shown here is derived from an EMBL/GenBank/DDBJ whole genome shotgun (WGS) entry which is preliminary data.</text>
</comment>
<feature type="non-terminal residue" evidence="1">
    <location>
        <position position="215"/>
    </location>
</feature>
<gene>
    <name evidence="1" type="ORF">LITE_LOCUS35332</name>
</gene>